<reference evidence="1" key="1">
    <citation type="submission" date="2014-11" db="EMBL/GenBank/DDBJ databases">
        <authorList>
            <person name="Amaro Gonzalez C."/>
        </authorList>
    </citation>
    <scope>NUCLEOTIDE SEQUENCE</scope>
</reference>
<sequence length="71" mass="8280">MRECFSSTNPECRPSFQAVSLRFKLEFYRCPLQLSLIQRISAVPTFVVLEAPKSYFKKNCQCFFPNVVPQL</sequence>
<evidence type="ECO:0000313" key="1">
    <source>
        <dbReference type="EMBL" id="JAH98730.1"/>
    </source>
</evidence>
<dbReference type="AlphaFoldDB" id="A0A0E9XA96"/>
<proteinExistence type="predicted"/>
<accession>A0A0E9XA96</accession>
<organism evidence="1">
    <name type="scientific">Anguilla anguilla</name>
    <name type="common">European freshwater eel</name>
    <name type="synonym">Muraena anguilla</name>
    <dbReference type="NCBI Taxonomy" id="7936"/>
    <lineage>
        <taxon>Eukaryota</taxon>
        <taxon>Metazoa</taxon>
        <taxon>Chordata</taxon>
        <taxon>Craniata</taxon>
        <taxon>Vertebrata</taxon>
        <taxon>Euteleostomi</taxon>
        <taxon>Actinopterygii</taxon>
        <taxon>Neopterygii</taxon>
        <taxon>Teleostei</taxon>
        <taxon>Anguilliformes</taxon>
        <taxon>Anguillidae</taxon>
        <taxon>Anguilla</taxon>
    </lineage>
</organism>
<reference evidence="1" key="2">
    <citation type="journal article" date="2015" name="Fish Shellfish Immunol.">
        <title>Early steps in the European eel (Anguilla anguilla)-Vibrio vulnificus interaction in the gills: Role of the RtxA13 toxin.</title>
        <authorList>
            <person name="Callol A."/>
            <person name="Pajuelo D."/>
            <person name="Ebbesson L."/>
            <person name="Teles M."/>
            <person name="MacKenzie S."/>
            <person name="Amaro C."/>
        </authorList>
    </citation>
    <scope>NUCLEOTIDE SEQUENCE</scope>
</reference>
<protein>
    <submittedName>
        <fullName evidence="1">Uncharacterized protein</fullName>
    </submittedName>
</protein>
<name>A0A0E9XA96_ANGAN</name>
<dbReference type="EMBL" id="GBXM01009847">
    <property type="protein sequence ID" value="JAH98730.1"/>
    <property type="molecule type" value="Transcribed_RNA"/>
</dbReference>